<evidence type="ECO:0000256" key="4">
    <source>
        <dbReference type="ARBA" id="ARBA00023242"/>
    </source>
</evidence>
<accession>A0A444U7F6</accession>
<evidence type="ECO:0000256" key="6">
    <source>
        <dbReference type="SAM" id="MobiDB-lite"/>
    </source>
</evidence>
<dbReference type="AlphaFoldDB" id="A0A444U7F6"/>
<comment type="similarity">
    <text evidence="2">Belongs to the CDI family.</text>
</comment>
<proteinExistence type="inferred from homology"/>
<dbReference type="InterPro" id="IPR044898">
    <property type="entry name" value="CDI_dom_sf"/>
</dbReference>
<protein>
    <recommendedName>
        <fullName evidence="7">Cyclin-dependent kinase inhibitor domain-containing protein</fullName>
    </recommendedName>
</protein>
<feature type="region of interest" description="Disordered" evidence="6">
    <location>
        <begin position="188"/>
        <end position="264"/>
    </location>
</feature>
<dbReference type="PANTHER" id="PTHR10265:SF44">
    <property type="entry name" value="CYCLIN-DEPENDENT KINASE INHIBITOR 1C"/>
    <property type="match status" value="1"/>
</dbReference>
<dbReference type="Gene3D" id="4.10.365.10">
    <property type="entry name" value="p27"/>
    <property type="match status" value="1"/>
</dbReference>
<comment type="caution">
    <text evidence="8">The sequence shown here is derived from an EMBL/GenBank/DDBJ whole genome shotgun (WGS) entry which is preliminary data.</text>
</comment>
<evidence type="ECO:0000256" key="3">
    <source>
        <dbReference type="ARBA" id="ARBA00023013"/>
    </source>
</evidence>
<dbReference type="GO" id="GO:0045930">
    <property type="term" value="P:negative regulation of mitotic cell cycle"/>
    <property type="evidence" value="ECO:0007669"/>
    <property type="project" value="TreeGrafter"/>
</dbReference>
<dbReference type="PANTHER" id="PTHR10265">
    <property type="entry name" value="CYCLIN-DEPENDENT KINASE INHIBITOR 1"/>
    <property type="match status" value="1"/>
</dbReference>
<evidence type="ECO:0000313" key="8">
    <source>
        <dbReference type="EMBL" id="RXM31125.1"/>
    </source>
</evidence>
<comment type="subcellular location">
    <subcellularLocation>
        <location evidence="1">Nucleus</location>
    </subcellularLocation>
</comment>
<organism evidence="8 9">
    <name type="scientific">Acipenser ruthenus</name>
    <name type="common">Sterlet sturgeon</name>
    <dbReference type="NCBI Taxonomy" id="7906"/>
    <lineage>
        <taxon>Eukaryota</taxon>
        <taxon>Metazoa</taxon>
        <taxon>Chordata</taxon>
        <taxon>Craniata</taxon>
        <taxon>Vertebrata</taxon>
        <taxon>Euteleostomi</taxon>
        <taxon>Actinopterygii</taxon>
        <taxon>Chondrostei</taxon>
        <taxon>Acipenseriformes</taxon>
        <taxon>Acipenseridae</taxon>
        <taxon>Acipenser</taxon>
    </lineage>
</organism>
<feature type="compositionally biased region" description="Low complexity" evidence="6">
    <location>
        <begin position="196"/>
        <end position="207"/>
    </location>
</feature>
<reference evidence="8 9" key="1">
    <citation type="submission" date="2019-01" db="EMBL/GenBank/DDBJ databases">
        <title>Draft Genome and Complete Hox-Cluster Characterization of the Sterlet Sturgeon (Acipenser ruthenus).</title>
        <authorList>
            <person name="Wei Q."/>
        </authorList>
    </citation>
    <scope>NUCLEOTIDE SEQUENCE [LARGE SCALE GENOMIC DNA]</scope>
    <source>
        <strain evidence="8">WHYD16114868_AA</strain>
        <tissue evidence="8">Blood</tissue>
    </source>
</reference>
<feature type="compositionally biased region" description="Basic and acidic residues" evidence="6">
    <location>
        <begin position="209"/>
        <end position="233"/>
    </location>
</feature>
<evidence type="ECO:0000259" key="7">
    <source>
        <dbReference type="Pfam" id="PF02234"/>
    </source>
</evidence>
<evidence type="ECO:0000256" key="5">
    <source>
        <dbReference type="ARBA" id="ARBA00023306"/>
    </source>
</evidence>
<feature type="domain" description="Cyclin-dependent kinase inhibitor" evidence="7">
    <location>
        <begin position="108"/>
        <end position="156"/>
    </location>
</feature>
<keyword evidence="3" id="KW-0649">Protein kinase inhibitor</keyword>
<evidence type="ECO:0000256" key="2">
    <source>
        <dbReference type="ARBA" id="ARBA00006726"/>
    </source>
</evidence>
<feature type="region of interest" description="Disordered" evidence="6">
    <location>
        <begin position="276"/>
        <end position="298"/>
    </location>
</feature>
<keyword evidence="9" id="KW-1185">Reference proteome</keyword>
<name>A0A444U7F6_ACIRT</name>
<keyword evidence="4" id="KW-0539">Nucleus</keyword>
<dbReference type="InterPro" id="IPR003175">
    <property type="entry name" value="CDI_dom"/>
</dbReference>
<dbReference type="Proteomes" id="UP000289886">
    <property type="component" value="Unassembled WGS sequence"/>
</dbReference>
<dbReference type="GO" id="GO:0005634">
    <property type="term" value="C:nucleus"/>
    <property type="evidence" value="ECO:0007669"/>
    <property type="project" value="UniProtKB-SubCell"/>
</dbReference>
<dbReference type="GO" id="GO:0004861">
    <property type="term" value="F:cyclin-dependent protein serine/threonine kinase inhibitor activity"/>
    <property type="evidence" value="ECO:0007669"/>
    <property type="project" value="InterPro"/>
</dbReference>
<dbReference type="Pfam" id="PF02234">
    <property type="entry name" value="CDI"/>
    <property type="match status" value="1"/>
</dbReference>
<dbReference type="EMBL" id="SCEB01215126">
    <property type="protein sequence ID" value="RXM31125.1"/>
    <property type="molecule type" value="Genomic_DNA"/>
</dbReference>
<gene>
    <name evidence="8" type="ORF">EOD39_7244</name>
</gene>
<sequence length="298" mass="33682">MFAFVYEVPELKNSSIGTLSDLTREHQIDRQQHGRMLQLTAHFRQNVKRFITLGSDCNVPETLDSVKPQTNDTLTITMSSVQLSSTSLDRLVARRTFPLHARTGVCRNLFGPIDHDELNREMKSKLREISERDQRRWNFNFETSTPLEGGHYEWEESEVDATPGFYRESIQMGKIRITVPGRAKTSLDTIKDSMDSDSSQELSSPSSQENDRLSGLDSIDRSGETNQENRSDKLNSGIKANKSDPCISRKRASESSATTHNTDVFVKRKRILECKHSENGSAAASGMATEQTPRKIIR</sequence>
<evidence type="ECO:0000313" key="9">
    <source>
        <dbReference type="Proteomes" id="UP000289886"/>
    </source>
</evidence>
<keyword evidence="5" id="KW-0131">Cell cycle</keyword>
<evidence type="ECO:0000256" key="1">
    <source>
        <dbReference type="ARBA" id="ARBA00004123"/>
    </source>
</evidence>